<sequence length="63" mass="6809">LPADPRHTFGPVISAILDAVANPVGGVYFVFVGYPVGSHHPPTVKGEMALRGYREVKVSKYSR</sequence>
<dbReference type="Proteomes" id="UP001485043">
    <property type="component" value="Unassembled WGS sequence"/>
</dbReference>
<dbReference type="EMBL" id="JALJOV010001227">
    <property type="protein sequence ID" value="KAK9851687.1"/>
    <property type="molecule type" value="Genomic_DNA"/>
</dbReference>
<feature type="non-terminal residue" evidence="1">
    <location>
        <position position="1"/>
    </location>
</feature>
<comment type="caution">
    <text evidence="1">The sequence shown here is derived from an EMBL/GenBank/DDBJ whole genome shotgun (WGS) entry which is preliminary data.</text>
</comment>
<dbReference type="AlphaFoldDB" id="A0AAW1SRC3"/>
<organism evidence="1 2">
    <name type="scientific">Apatococcus fuscideae</name>
    <dbReference type="NCBI Taxonomy" id="2026836"/>
    <lineage>
        <taxon>Eukaryota</taxon>
        <taxon>Viridiplantae</taxon>
        <taxon>Chlorophyta</taxon>
        <taxon>core chlorophytes</taxon>
        <taxon>Trebouxiophyceae</taxon>
        <taxon>Chlorellales</taxon>
        <taxon>Chlorellaceae</taxon>
        <taxon>Apatococcus</taxon>
    </lineage>
</organism>
<keyword evidence="2" id="KW-1185">Reference proteome</keyword>
<evidence type="ECO:0000313" key="2">
    <source>
        <dbReference type="Proteomes" id="UP001485043"/>
    </source>
</evidence>
<reference evidence="1 2" key="1">
    <citation type="journal article" date="2024" name="Nat. Commun.">
        <title>Phylogenomics reveals the evolutionary origins of lichenization in chlorophyte algae.</title>
        <authorList>
            <person name="Puginier C."/>
            <person name="Libourel C."/>
            <person name="Otte J."/>
            <person name="Skaloud P."/>
            <person name="Haon M."/>
            <person name="Grisel S."/>
            <person name="Petersen M."/>
            <person name="Berrin J.G."/>
            <person name="Delaux P.M."/>
            <person name="Dal Grande F."/>
            <person name="Keller J."/>
        </authorList>
    </citation>
    <scope>NUCLEOTIDE SEQUENCE [LARGE SCALE GENOMIC DNA]</scope>
    <source>
        <strain evidence="1 2">SAG 2523</strain>
    </source>
</reference>
<protein>
    <submittedName>
        <fullName evidence="1">Uncharacterized protein</fullName>
    </submittedName>
</protein>
<accession>A0AAW1SRC3</accession>
<evidence type="ECO:0000313" key="1">
    <source>
        <dbReference type="EMBL" id="KAK9851687.1"/>
    </source>
</evidence>
<name>A0AAW1SRC3_9CHLO</name>
<gene>
    <name evidence="1" type="ORF">WJX84_005550</name>
</gene>
<proteinExistence type="predicted"/>